<feature type="chain" id="PRO_5006692702" description="Tle cognate immunity protein 4 C-terminal domain-containing protein" evidence="1">
    <location>
        <begin position="26"/>
        <end position="364"/>
    </location>
</feature>
<feature type="domain" description="Tle cognate immunity protein 4 C-terminal" evidence="2">
    <location>
        <begin position="207"/>
        <end position="363"/>
    </location>
</feature>
<dbReference type="Proteomes" id="UP000038750">
    <property type="component" value="Unassembled WGS sequence"/>
</dbReference>
<evidence type="ECO:0000256" key="1">
    <source>
        <dbReference type="SAM" id="SignalP"/>
    </source>
</evidence>
<feature type="domain" description="Tle cognate immunity protein 4 N-terminal" evidence="3">
    <location>
        <begin position="44"/>
        <end position="202"/>
    </location>
</feature>
<dbReference type="EMBL" id="CPZJ01000002">
    <property type="protein sequence ID" value="CNF10402.1"/>
    <property type="molecule type" value="Genomic_DNA"/>
</dbReference>
<dbReference type="RefSeq" id="WP_050072625.1">
    <property type="nucleotide sequence ID" value="NZ_CPZJ01000002.1"/>
</dbReference>
<reference evidence="4 5" key="1">
    <citation type="submission" date="2015-03" db="EMBL/GenBank/DDBJ databases">
        <authorList>
            <person name="Murphy D."/>
        </authorList>
    </citation>
    <scope>NUCLEOTIDE SEQUENCE [LARGE SCALE GENOMIC DNA]</scope>
    <source>
        <strain evidence="4 5">BR165/97</strain>
    </source>
</reference>
<dbReference type="InterPro" id="IPR040761">
    <property type="entry name" value="Tli4_N"/>
</dbReference>
<dbReference type="Pfam" id="PF18443">
    <property type="entry name" value="Tli4_N"/>
    <property type="match status" value="1"/>
</dbReference>
<keyword evidence="1" id="KW-0732">Signal</keyword>
<evidence type="ECO:0000259" key="2">
    <source>
        <dbReference type="Pfam" id="PF18426"/>
    </source>
</evidence>
<evidence type="ECO:0000313" key="4">
    <source>
        <dbReference type="EMBL" id="CNF10402.1"/>
    </source>
</evidence>
<accession>A0A0T9LNN0</accession>
<evidence type="ECO:0000313" key="5">
    <source>
        <dbReference type="Proteomes" id="UP000038750"/>
    </source>
</evidence>
<name>A0A0T9LNN0_YERIN</name>
<dbReference type="AlphaFoldDB" id="A0A0T9LNN0"/>
<protein>
    <recommendedName>
        <fullName evidence="6">Tle cognate immunity protein 4 C-terminal domain-containing protein</fullName>
    </recommendedName>
</protein>
<dbReference type="STRING" id="631.CH53_2282"/>
<dbReference type="OrthoDB" id="8752886at2"/>
<dbReference type="InterPro" id="IPR041290">
    <property type="entry name" value="Tli4_C"/>
</dbReference>
<evidence type="ECO:0008006" key="6">
    <source>
        <dbReference type="Google" id="ProtNLM"/>
    </source>
</evidence>
<proteinExistence type="predicted"/>
<dbReference type="Pfam" id="PF18426">
    <property type="entry name" value="Tli4_C"/>
    <property type="match status" value="1"/>
</dbReference>
<feature type="signal peptide" evidence="1">
    <location>
        <begin position="1"/>
        <end position="25"/>
    </location>
</feature>
<sequence>MKNSRQLTVLPLIIMGMIHFSPVMASTFSHKDNPVIDSLFSQTKPQCIGRYVIDVPQSFDNQLHNMIFIDDFKIESKLLYPPAFKQRIALREQALREATNRPGNKPEYGPYLKEVISLDGGNAIIFDHNEPGTPDIYRQLEAHIYGNMVAFIITTDIRDFSDPKHSEKKRKYLARGFTEEQTNTKPAKLAAMQSLMSRLSGRKDENIPTEKGVCIPNGFIKDDGSKHSEKVSFSYKNDDFILGLYTNNTFSGSSDTLLNRSTQIDEAMKVSNQFTIKKGELSPDGIPSQEWLSRGKQKFEDTVTREDEVIPAYDFTFYANEAGATSNKPWLTIGISNDDIKTSYSEAQMIEIWDRLVNSLRYKR</sequence>
<gene>
    <name evidence="4" type="ORF">ERS008530_00398</name>
</gene>
<evidence type="ECO:0000259" key="3">
    <source>
        <dbReference type="Pfam" id="PF18443"/>
    </source>
</evidence>
<organism evidence="4 5">
    <name type="scientific">Yersinia intermedia</name>
    <dbReference type="NCBI Taxonomy" id="631"/>
    <lineage>
        <taxon>Bacteria</taxon>
        <taxon>Pseudomonadati</taxon>
        <taxon>Pseudomonadota</taxon>
        <taxon>Gammaproteobacteria</taxon>
        <taxon>Enterobacterales</taxon>
        <taxon>Yersiniaceae</taxon>
        <taxon>Yersinia</taxon>
    </lineage>
</organism>